<organism evidence="24 25">
    <name type="scientific">Stylophora pistillata</name>
    <name type="common">Smooth cauliflower coral</name>
    <dbReference type="NCBI Taxonomy" id="50429"/>
    <lineage>
        <taxon>Eukaryota</taxon>
        <taxon>Metazoa</taxon>
        <taxon>Cnidaria</taxon>
        <taxon>Anthozoa</taxon>
        <taxon>Hexacorallia</taxon>
        <taxon>Scleractinia</taxon>
        <taxon>Astrocoeniina</taxon>
        <taxon>Pocilloporidae</taxon>
        <taxon>Stylophora</taxon>
    </lineage>
</organism>
<evidence type="ECO:0000259" key="23">
    <source>
        <dbReference type="Pfam" id="PF02932"/>
    </source>
</evidence>
<proteinExistence type="inferred from homology"/>
<dbReference type="PROSITE" id="PS00236">
    <property type="entry name" value="NEUROTR_ION_CHANNEL"/>
    <property type="match status" value="1"/>
</dbReference>
<dbReference type="FunFam" id="1.20.58.390:FF:000170">
    <property type="entry name" value="Predicted protein"/>
    <property type="match status" value="1"/>
</dbReference>
<evidence type="ECO:0000313" key="24">
    <source>
        <dbReference type="EMBL" id="PFX13795.1"/>
    </source>
</evidence>
<gene>
    <name evidence="24" type="primary">glra1</name>
    <name evidence="24" type="ORF">AWC38_SpisGene22098</name>
</gene>
<dbReference type="FunFam" id="2.70.170.10:FF:000021">
    <property type="entry name" value="Gamma-aminobutyric acid receptor isoform 3b"/>
    <property type="match status" value="1"/>
</dbReference>
<evidence type="ECO:0000256" key="17">
    <source>
        <dbReference type="ARBA" id="ARBA00023303"/>
    </source>
</evidence>
<keyword evidence="4 20" id="KW-0812">Transmembrane</keyword>
<dbReference type="PRINTS" id="PR00253">
    <property type="entry name" value="GABAARECEPTR"/>
</dbReference>
<evidence type="ECO:0000256" key="19">
    <source>
        <dbReference type="ARBA" id="ARBA00071250"/>
    </source>
</evidence>
<dbReference type="CDD" id="cd18990">
    <property type="entry name" value="LGIC_ECD_GABAAR"/>
    <property type="match status" value="1"/>
</dbReference>
<feature type="transmembrane region" description="Helical" evidence="20">
    <location>
        <begin position="319"/>
        <end position="341"/>
    </location>
</feature>
<dbReference type="InterPro" id="IPR036734">
    <property type="entry name" value="Neur_chan_lig-bd_sf"/>
</dbReference>
<evidence type="ECO:0000256" key="18">
    <source>
        <dbReference type="ARBA" id="ARBA00034104"/>
    </source>
</evidence>
<keyword evidence="2 20" id="KW-0813">Transport</keyword>
<comment type="subcellular location">
    <subcellularLocation>
        <location evidence="18">Postsynaptic cell membrane</location>
        <topology evidence="18">Multi-pass membrane protein</topology>
    </subcellularLocation>
</comment>
<evidence type="ECO:0000256" key="7">
    <source>
        <dbReference type="ARBA" id="ARBA00023018"/>
    </source>
</evidence>
<evidence type="ECO:0000256" key="4">
    <source>
        <dbReference type="ARBA" id="ARBA00022692"/>
    </source>
</evidence>
<evidence type="ECO:0000256" key="12">
    <source>
        <dbReference type="ARBA" id="ARBA00023173"/>
    </source>
</evidence>
<dbReference type="GO" id="GO:0005254">
    <property type="term" value="F:chloride channel activity"/>
    <property type="evidence" value="ECO:0007669"/>
    <property type="project" value="UniProtKB-KW"/>
</dbReference>
<dbReference type="PANTHER" id="PTHR18945">
    <property type="entry name" value="NEUROTRANSMITTER GATED ION CHANNEL"/>
    <property type="match status" value="1"/>
</dbReference>
<accession>A0A2B4RBX2</accession>
<keyword evidence="16" id="KW-1071">Ligand-gated ion channel</keyword>
<keyword evidence="12" id="KW-0869">Chloride channel</keyword>
<evidence type="ECO:0000256" key="20">
    <source>
        <dbReference type="RuleBase" id="RU000687"/>
    </source>
</evidence>
<keyword evidence="15" id="KW-0628">Postsynaptic cell membrane</keyword>
<dbReference type="Gene3D" id="2.70.170.10">
    <property type="entry name" value="Neurotransmitter-gated ion-channel ligand-binding domain"/>
    <property type="match status" value="1"/>
</dbReference>
<evidence type="ECO:0000256" key="1">
    <source>
        <dbReference type="ARBA" id="ARBA00010180"/>
    </source>
</evidence>
<evidence type="ECO:0000256" key="3">
    <source>
        <dbReference type="ARBA" id="ARBA00022475"/>
    </source>
</evidence>
<evidence type="ECO:0000313" key="25">
    <source>
        <dbReference type="Proteomes" id="UP000225706"/>
    </source>
</evidence>
<evidence type="ECO:0000256" key="15">
    <source>
        <dbReference type="ARBA" id="ARBA00023257"/>
    </source>
</evidence>
<keyword evidence="5" id="KW-0732">Signal</keyword>
<keyword evidence="10" id="KW-1015">Disulfide bond</keyword>
<dbReference type="AlphaFoldDB" id="A0A2B4RBX2"/>
<feature type="region of interest" description="Disordered" evidence="21">
    <location>
        <begin position="372"/>
        <end position="403"/>
    </location>
</feature>
<dbReference type="InterPro" id="IPR038050">
    <property type="entry name" value="Neuro_actylchol_rec"/>
</dbReference>
<sequence>MVNVEIQISQCNGLTVTSFSEESRPRPYVHIFLHEASTDLGRRSYENTTKVLDSLTETPKYDKRIRPYHEGPPMNISVYMTVVSFGAIKEINMEFTLDIFFKQAWNDPRLRHDLKKPILLSGSEKVKFWLPDTFFLNVKTAKFHHVPAANSRVVIKSNGDIELSERLTVSASCRMNLREYPLDTQTCVLEILSYSYDINDMDYHWDDENAVIILDDEMSEFELADAQSERKLVKYVIGTYTHLVAKFVFKRRLAYSFIQIYSPTFLIVVLSWLSFWISKDAVPARIALGITTVLTIVTLMGSLRNSVPKVSYIKAVDSYLIVSFIFVFGVLLEYVAVLMHSERKRKKAKKKQNLPSKDYALAEMEIENFNANAAPNHTNTPIISRSRSAHSLPPRRSPSSYSLPVRPVSSYSLPPKSVLRSSYPRQNVPGPAIQHSPYTTNPPRTTIIQCIPSFCLALGSDNEVDIFDRIARIIFPLTFFMFNIGYYFRYSN</sequence>
<feature type="transmembrane region" description="Helical" evidence="20">
    <location>
        <begin position="253"/>
        <end position="275"/>
    </location>
</feature>
<dbReference type="InterPro" id="IPR006028">
    <property type="entry name" value="GABAA/Glycine_rcpt"/>
</dbReference>
<dbReference type="InterPro" id="IPR006202">
    <property type="entry name" value="Neur_chan_lig-bd"/>
</dbReference>
<keyword evidence="13" id="KW-0325">Glycoprotein</keyword>
<dbReference type="GO" id="GO:0045211">
    <property type="term" value="C:postsynaptic membrane"/>
    <property type="evidence" value="ECO:0007669"/>
    <property type="project" value="UniProtKB-SubCell"/>
</dbReference>
<dbReference type="Pfam" id="PF02931">
    <property type="entry name" value="Neur_chan_LBD"/>
    <property type="match status" value="1"/>
</dbReference>
<dbReference type="SUPFAM" id="SSF63712">
    <property type="entry name" value="Nicotinic receptor ligand binding domain-like"/>
    <property type="match status" value="1"/>
</dbReference>
<keyword evidence="25" id="KW-1185">Reference proteome</keyword>
<evidence type="ECO:0000256" key="21">
    <source>
        <dbReference type="SAM" id="MobiDB-lite"/>
    </source>
</evidence>
<keyword evidence="6 20" id="KW-1133">Transmembrane helix</keyword>
<feature type="domain" description="Neurotransmitter-gated ion-channel transmembrane" evidence="23">
    <location>
        <begin position="260"/>
        <end position="486"/>
    </location>
</feature>
<comment type="similarity">
    <text evidence="1">Belongs to the ligand-gated ion channel (TC 1.A.9) family. Gamma-aminobutyric acid receptor (TC 1.A.9.5) subfamily.</text>
</comment>
<dbReference type="InterPro" id="IPR036719">
    <property type="entry name" value="Neuro-gated_channel_TM_sf"/>
</dbReference>
<keyword evidence="3" id="KW-1003">Cell membrane</keyword>
<comment type="caution">
    <text evidence="24">The sequence shown here is derived from an EMBL/GenBank/DDBJ whole genome shotgun (WGS) entry which is preliminary data.</text>
</comment>
<dbReference type="EMBL" id="LSMT01000895">
    <property type="protein sequence ID" value="PFX13795.1"/>
    <property type="molecule type" value="Genomic_DNA"/>
</dbReference>
<dbReference type="GO" id="GO:0005230">
    <property type="term" value="F:extracellular ligand-gated monoatomic ion channel activity"/>
    <property type="evidence" value="ECO:0007669"/>
    <property type="project" value="InterPro"/>
</dbReference>
<dbReference type="InterPro" id="IPR018000">
    <property type="entry name" value="Neurotransmitter_ion_chnl_CS"/>
</dbReference>
<protein>
    <recommendedName>
        <fullName evidence="19">Gamma-aminobutyric acid receptor subunit beta</fullName>
    </recommendedName>
</protein>
<dbReference type="OrthoDB" id="203862at2759"/>
<dbReference type="SUPFAM" id="SSF90112">
    <property type="entry name" value="Neurotransmitter-gated ion-channel transmembrane pore"/>
    <property type="match status" value="1"/>
</dbReference>
<evidence type="ECO:0000256" key="8">
    <source>
        <dbReference type="ARBA" id="ARBA00023065"/>
    </source>
</evidence>
<dbReference type="Proteomes" id="UP000225706">
    <property type="component" value="Unassembled WGS sequence"/>
</dbReference>
<evidence type="ECO:0000256" key="10">
    <source>
        <dbReference type="ARBA" id="ARBA00023157"/>
    </source>
</evidence>
<dbReference type="InterPro" id="IPR006201">
    <property type="entry name" value="Neur_channel"/>
</dbReference>
<dbReference type="Gene3D" id="1.20.58.390">
    <property type="entry name" value="Neurotransmitter-gated ion-channel transmembrane domain"/>
    <property type="match status" value="1"/>
</dbReference>
<dbReference type="PRINTS" id="PR00252">
    <property type="entry name" value="NRIONCHANNEL"/>
</dbReference>
<keyword evidence="7" id="KW-0770">Synapse</keyword>
<dbReference type="GO" id="GO:0034707">
    <property type="term" value="C:chloride channel complex"/>
    <property type="evidence" value="ECO:0007669"/>
    <property type="project" value="UniProtKB-KW"/>
</dbReference>
<evidence type="ECO:0000256" key="2">
    <source>
        <dbReference type="ARBA" id="ARBA00022448"/>
    </source>
</evidence>
<evidence type="ECO:0000256" key="14">
    <source>
        <dbReference type="ARBA" id="ARBA00023214"/>
    </source>
</evidence>
<dbReference type="Pfam" id="PF02932">
    <property type="entry name" value="Neur_chan_memb"/>
    <property type="match status" value="1"/>
</dbReference>
<feature type="transmembrane region" description="Helical" evidence="20">
    <location>
        <begin position="470"/>
        <end position="488"/>
    </location>
</feature>
<evidence type="ECO:0000256" key="9">
    <source>
        <dbReference type="ARBA" id="ARBA00023136"/>
    </source>
</evidence>
<dbReference type="NCBIfam" id="TIGR00860">
    <property type="entry name" value="LIC"/>
    <property type="match status" value="1"/>
</dbReference>
<dbReference type="STRING" id="50429.A0A2B4RBX2"/>
<keyword evidence="14" id="KW-0868">Chloride</keyword>
<dbReference type="CDD" id="cd19049">
    <property type="entry name" value="LGIC_TM_anion"/>
    <property type="match status" value="1"/>
</dbReference>
<keyword evidence="8 20" id="KW-0406">Ion transport</keyword>
<keyword evidence="11 24" id="KW-0675">Receptor</keyword>
<evidence type="ECO:0000259" key="22">
    <source>
        <dbReference type="Pfam" id="PF02931"/>
    </source>
</evidence>
<evidence type="ECO:0000256" key="5">
    <source>
        <dbReference type="ARBA" id="ARBA00022729"/>
    </source>
</evidence>
<keyword evidence="17 20" id="KW-0407">Ion channel</keyword>
<dbReference type="GO" id="GO:0004888">
    <property type="term" value="F:transmembrane signaling receptor activity"/>
    <property type="evidence" value="ECO:0007669"/>
    <property type="project" value="InterPro"/>
</dbReference>
<evidence type="ECO:0000256" key="13">
    <source>
        <dbReference type="ARBA" id="ARBA00023180"/>
    </source>
</evidence>
<reference evidence="25" key="1">
    <citation type="journal article" date="2017" name="bioRxiv">
        <title>Comparative analysis of the genomes of Stylophora pistillata and Acropora digitifera provides evidence for extensive differences between species of corals.</title>
        <authorList>
            <person name="Voolstra C.R."/>
            <person name="Li Y."/>
            <person name="Liew Y.J."/>
            <person name="Baumgarten S."/>
            <person name="Zoccola D."/>
            <person name="Flot J.-F."/>
            <person name="Tambutte S."/>
            <person name="Allemand D."/>
            <person name="Aranda M."/>
        </authorList>
    </citation>
    <scope>NUCLEOTIDE SEQUENCE [LARGE SCALE GENOMIC DNA]</scope>
</reference>
<dbReference type="InterPro" id="IPR006029">
    <property type="entry name" value="Neurotrans-gated_channel_TM"/>
</dbReference>
<feature type="transmembrane region" description="Helical" evidence="20">
    <location>
        <begin position="287"/>
        <end position="307"/>
    </location>
</feature>
<name>A0A2B4RBX2_STYPI</name>
<evidence type="ECO:0000256" key="16">
    <source>
        <dbReference type="ARBA" id="ARBA00023286"/>
    </source>
</evidence>
<feature type="domain" description="Neurotransmitter-gated ion-channel ligand-binding" evidence="22">
    <location>
        <begin position="49"/>
        <end position="252"/>
    </location>
</feature>
<keyword evidence="9 20" id="KW-0472">Membrane</keyword>
<evidence type="ECO:0000256" key="6">
    <source>
        <dbReference type="ARBA" id="ARBA00022989"/>
    </source>
</evidence>
<evidence type="ECO:0000256" key="11">
    <source>
        <dbReference type="ARBA" id="ARBA00023170"/>
    </source>
</evidence>